<feature type="transmembrane region" description="Helical" evidence="5">
    <location>
        <begin position="64"/>
        <end position="85"/>
    </location>
</feature>
<sequence>MTGSVILDVALALVAIGACLSGYRQGGLSAALSLAGVIGGGYLGVQAIPFVLQLVEDYTEATNGVRFIAALACVTLCVVAGYAIGSGLGLRLRDQIRTRGVFKVESLLGAGVQVVTTLMVAWLIIVPVAGNGSSGFAKAVRGSHVLGAVGQVVPGWLKQLPSQTAAFINSSGFPVITDPLDTLPNAQVDAPNDALHNSAAVQNTKDSVLHVSGQAEQCSRLLQGTGWVVADGVIMTNAHVVAGTDRVQVSTANGPVETEVVYYNPQQDIALLRASDLHLVPMKWAEGRAVQGQDAIVMGYPMGGPFKATAARVRDAFVVSGPNIYADERVEREAYSVRGEVVQGNSGGPLIDTEGHVLGLVFGADVNEADTGYALTKEEVLSHVGDVNQWRTPVDTGGCVVN</sequence>
<evidence type="ECO:0000256" key="4">
    <source>
        <dbReference type="ARBA" id="ARBA00023136"/>
    </source>
</evidence>
<dbReference type="SUPFAM" id="SSF50494">
    <property type="entry name" value="Trypsin-like serine proteases"/>
    <property type="match status" value="1"/>
</dbReference>
<comment type="caution">
    <text evidence="6">The sequence shown here is derived from an EMBL/GenBank/DDBJ whole genome shotgun (WGS) entry which is preliminary data.</text>
</comment>
<feature type="transmembrane region" description="Helical" evidence="5">
    <location>
        <begin position="30"/>
        <end position="52"/>
    </location>
</feature>
<dbReference type="PANTHER" id="PTHR43019">
    <property type="entry name" value="SERINE ENDOPROTEASE DEGS"/>
    <property type="match status" value="1"/>
</dbReference>
<dbReference type="Pfam" id="PF13365">
    <property type="entry name" value="Trypsin_2"/>
    <property type="match status" value="1"/>
</dbReference>
<dbReference type="InterPro" id="IPR009003">
    <property type="entry name" value="Peptidase_S1_PA"/>
</dbReference>
<dbReference type="GO" id="GO:0006508">
    <property type="term" value="P:proteolysis"/>
    <property type="evidence" value="ECO:0007669"/>
    <property type="project" value="UniProtKB-KW"/>
</dbReference>
<keyword evidence="6" id="KW-0378">Hydrolase</keyword>
<gene>
    <name evidence="6" type="ORF">H9867_05550</name>
</gene>
<evidence type="ECO:0000313" key="7">
    <source>
        <dbReference type="Proteomes" id="UP000824189"/>
    </source>
</evidence>
<keyword evidence="2 5" id="KW-0812">Transmembrane</keyword>
<dbReference type="PRINTS" id="PR00834">
    <property type="entry name" value="PROTEASES2C"/>
</dbReference>
<dbReference type="GO" id="GO:0004252">
    <property type="term" value="F:serine-type endopeptidase activity"/>
    <property type="evidence" value="ECO:0007669"/>
    <property type="project" value="InterPro"/>
</dbReference>
<protein>
    <submittedName>
        <fullName evidence="6">MarP family serine protease</fullName>
        <ecNumber evidence="6">3.4.21.-</ecNumber>
    </submittedName>
</protein>
<feature type="transmembrane region" description="Helical" evidence="5">
    <location>
        <begin position="6"/>
        <end position="23"/>
    </location>
</feature>
<accession>A0A9D1RYH0</accession>
<evidence type="ECO:0000256" key="3">
    <source>
        <dbReference type="ARBA" id="ARBA00022989"/>
    </source>
</evidence>
<dbReference type="InterPro" id="IPR003825">
    <property type="entry name" value="Colicin-V_CvpA"/>
</dbReference>
<dbReference type="EMBL" id="DXFZ01000067">
    <property type="protein sequence ID" value="HIW95935.1"/>
    <property type="molecule type" value="Genomic_DNA"/>
</dbReference>
<dbReference type="GO" id="GO:0016020">
    <property type="term" value="C:membrane"/>
    <property type="evidence" value="ECO:0007669"/>
    <property type="project" value="UniProtKB-SubCell"/>
</dbReference>
<name>A0A9D1RYH0_9CORY</name>
<dbReference type="InterPro" id="IPR043504">
    <property type="entry name" value="Peptidase_S1_PA_chymotrypsin"/>
</dbReference>
<dbReference type="Gene3D" id="2.40.10.10">
    <property type="entry name" value="Trypsin-like serine proteases"/>
    <property type="match status" value="2"/>
</dbReference>
<dbReference type="InterPro" id="IPR047680">
    <property type="entry name" value="MarP-like"/>
</dbReference>
<keyword evidence="4 5" id="KW-0472">Membrane</keyword>
<dbReference type="Pfam" id="PF02674">
    <property type="entry name" value="Colicin_V"/>
    <property type="match status" value="1"/>
</dbReference>
<reference evidence="6" key="2">
    <citation type="submission" date="2021-04" db="EMBL/GenBank/DDBJ databases">
        <authorList>
            <person name="Gilroy R."/>
        </authorList>
    </citation>
    <scope>NUCLEOTIDE SEQUENCE</scope>
    <source>
        <strain evidence="6">4376</strain>
    </source>
</reference>
<evidence type="ECO:0000256" key="2">
    <source>
        <dbReference type="ARBA" id="ARBA00022692"/>
    </source>
</evidence>
<feature type="transmembrane region" description="Helical" evidence="5">
    <location>
        <begin position="106"/>
        <end position="125"/>
    </location>
</feature>
<keyword evidence="6" id="KW-0645">Protease</keyword>
<dbReference type="PANTHER" id="PTHR43019:SF23">
    <property type="entry name" value="PROTEASE DO-LIKE 5, CHLOROPLASTIC"/>
    <property type="match status" value="1"/>
</dbReference>
<keyword evidence="3 5" id="KW-1133">Transmembrane helix</keyword>
<comment type="subcellular location">
    <subcellularLocation>
        <location evidence="1">Membrane</location>
        <topology evidence="1">Multi-pass membrane protein</topology>
    </subcellularLocation>
</comment>
<evidence type="ECO:0000256" key="5">
    <source>
        <dbReference type="SAM" id="Phobius"/>
    </source>
</evidence>
<dbReference type="InterPro" id="IPR001940">
    <property type="entry name" value="Peptidase_S1C"/>
</dbReference>
<dbReference type="NCBIfam" id="NF033740">
    <property type="entry name" value="MarP_fam_protase"/>
    <property type="match status" value="1"/>
</dbReference>
<dbReference type="AlphaFoldDB" id="A0A9D1RYH0"/>
<evidence type="ECO:0000256" key="1">
    <source>
        <dbReference type="ARBA" id="ARBA00004141"/>
    </source>
</evidence>
<reference evidence="6" key="1">
    <citation type="journal article" date="2021" name="PeerJ">
        <title>Extensive microbial diversity within the chicken gut microbiome revealed by metagenomics and culture.</title>
        <authorList>
            <person name="Gilroy R."/>
            <person name="Ravi A."/>
            <person name="Getino M."/>
            <person name="Pursley I."/>
            <person name="Horton D.L."/>
            <person name="Alikhan N.F."/>
            <person name="Baker D."/>
            <person name="Gharbi K."/>
            <person name="Hall N."/>
            <person name="Watson M."/>
            <person name="Adriaenssens E.M."/>
            <person name="Foster-Nyarko E."/>
            <person name="Jarju S."/>
            <person name="Secka A."/>
            <person name="Antonio M."/>
            <person name="Oren A."/>
            <person name="Chaudhuri R.R."/>
            <person name="La Ragione R."/>
            <person name="Hildebrand F."/>
            <person name="Pallen M.J."/>
        </authorList>
    </citation>
    <scope>NUCLEOTIDE SEQUENCE</scope>
    <source>
        <strain evidence="6">4376</strain>
    </source>
</reference>
<evidence type="ECO:0000313" key="6">
    <source>
        <dbReference type="EMBL" id="HIW95935.1"/>
    </source>
</evidence>
<dbReference type="Proteomes" id="UP000824189">
    <property type="component" value="Unassembled WGS sequence"/>
</dbReference>
<dbReference type="GO" id="GO:0009403">
    <property type="term" value="P:toxin biosynthetic process"/>
    <property type="evidence" value="ECO:0007669"/>
    <property type="project" value="InterPro"/>
</dbReference>
<dbReference type="EC" id="3.4.21.-" evidence="6"/>
<proteinExistence type="predicted"/>
<organism evidence="6 7">
    <name type="scientific">Candidatus Corynebacterium gallistercoris</name>
    <dbReference type="NCBI Taxonomy" id="2838530"/>
    <lineage>
        <taxon>Bacteria</taxon>
        <taxon>Bacillati</taxon>
        <taxon>Actinomycetota</taxon>
        <taxon>Actinomycetes</taxon>
        <taxon>Mycobacteriales</taxon>
        <taxon>Corynebacteriaceae</taxon>
        <taxon>Corynebacterium</taxon>
    </lineage>
</organism>